<comment type="caution">
    <text evidence="2">The sequence shown here is derived from an EMBL/GenBank/DDBJ whole genome shotgun (WGS) entry which is preliminary data.</text>
</comment>
<name>A0A4C2A6P5_EUMVA</name>
<keyword evidence="3" id="KW-1185">Reference proteome</keyword>
<accession>A0A4C2A6P5</accession>
<feature type="region of interest" description="Disordered" evidence="1">
    <location>
        <begin position="77"/>
        <end position="99"/>
    </location>
</feature>
<evidence type="ECO:0000313" key="2">
    <source>
        <dbReference type="EMBL" id="GBP94665.1"/>
    </source>
</evidence>
<proteinExistence type="predicted"/>
<dbReference type="Proteomes" id="UP000299102">
    <property type="component" value="Unassembled WGS sequence"/>
</dbReference>
<evidence type="ECO:0000313" key="3">
    <source>
        <dbReference type="Proteomes" id="UP000299102"/>
    </source>
</evidence>
<dbReference type="AlphaFoldDB" id="A0A4C2A6P5"/>
<evidence type="ECO:0000256" key="1">
    <source>
        <dbReference type="SAM" id="MobiDB-lite"/>
    </source>
</evidence>
<reference evidence="2 3" key="1">
    <citation type="journal article" date="2019" name="Commun. Biol.">
        <title>The bagworm genome reveals a unique fibroin gene that provides high tensile strength.</title>
        <authorList>
            <person name="Kono N."/>
            <person name="Nakamura H."/>
            <person name="Ohtoshi R."/>
            <person name="Tomita M."/>
            <person name="Numata K."/>
            <person name="Arakawa K."/>
        </authorList>
    </citation>
    <scope>NUCLEOTIDE SEQUENCE [LARGE SCALE GENOMIC DNA]</scope>
</reference>
<protein>
    <submittedName>
        <fullName evidence="2">Uncharacterized protein</fullName>
    </submittedName>
</protein>
<gene>
    <name evidence="2" type="ORF">EVAR_69779_1</name>
</gene>
<organism evidence="2 3">
    <name type="scientific">Eumeta variegata</name>
    <name type="common">Bagworm moth</name>
    <name type="synonym">Eumeta japonica</name>
    <dbReference type="NCBI Taxonomy" id="151549"/>
    <lineage>
        <taxon>Eukaryota</taxon>
        <taxon>Metazoa</taxon>
        <taxon>Ecdysozoa</taxon>
        <taxon>Arthropoda</taxon>
        <taxon>Hexapoda</taxon>
        <taxon>Insecta</taxon>
        <taxon>Pterygota</taxon>
        <taxon>Neoptera</taxon>
        <taxon>Endopterygota</taxon>
        <taxon>Lepidoptera</taxon>
        <taxon>Glossata</taxon>
        <taxon>Ditrysia</taxon>
        <taxon>Tineoidea</taxon>
        <taxon>Psychidae</taxon>
        <taxon>Oiketicinae</taxon>
        <taxon>Eumeta</taxon>
    </lineage>
</organism>
<sequence>MMYTSKRTDECVLQLRRKAYNLWKEFRIGSGKKSILSYNSCADRGIDRSPDPEITYSLLVPNSNLSPLHKRVTSLHGRTLDASAGPATRPQPEPPAGRVPCRVAHTHTDKRITKYVPIPMKLIAIDAEFAIRVVWVWREHCDPN</sequence>
<dbReference type="EMBL" id="BGZK01002532">
    <property type="protein sequence ID" value="GBP94665.1"/>
    <property type="molecule type" value="Genomic_DNA"/>
</dbReference>